<dbReference type="PROSITE" id="PS51154">
    <property type="entry name" value="MACRO"/>
    <property type="match status" value="1"/>
</dbReference>
<accession>A0ABS6DYN9</accession>
<evidence type="ECO:0000259" key="1">
    <source>
        <dbReference type="PROSITE" id="PS51154"/>
    </source>
</evidence>
<protein>
    <submittedName>
        <fullName evidence="2">O-acetyl-ADP-ribose deacetylase</fullName>
    </submittedName>
</protein>
<keyword evidence="3" id="KW-1185">Reference proteome</keyword>
<dbReference type="InterPro" id="IPR002589">
    <property type="entry name" value="Macro_dom"/>
</dbReference>
<sequence length="174" mass="19281">MEKIEIIKGDITKMKVDAIVNAANRSLLGGGGVDGAIHRAAGRKLLEECKTLNGCNTGDAKITKAYNLPCKNVIHTVGPIYIDGHSNEDKLLYSCYKRSLEVLIENNLRTIAFPAISTGIYGYPKEEATSIACDAVIDMLKKYSDKIDQVCFVCFGDRDYEIYKRVLKIKLDID</sequence>
<proteinExistence type="predicted"/>
<reference evidence="2 3" key="1">
    <citation type="submission" date="2021-06" db="EMBL/GenBank/DDBJ databases">
        <authorList>
            <person name="Sun Q."/>
            <person name="Li D."/>
        </authorList>
    </citation>
    <scope>NUCLEOTIDE SEQUENCE [LARGE SCALE GENOMIC DNA]</scope>
    <source>
        <strain evidence="2 3">N19</strain>
    </source>
</reference>
<gene>
    <name evidence="2" type="ORF">KQI20_09430</name>
</gene>
<dbReference type="CDD" id="cd02908">
    <property type="entry name" value="Macro_OAADPr_deacetylase"/>
    <property type="match status" value="1"/>
</dbReference>
<dbReference type="EMBL" id="JAHLOQ010000025">
    <property type="protein sequence ID" value="MBU5336659.1"/>
    <property type="molecule type" value="Genomic_DNA"/>
</dbReference>
<dbReference type="NCBIfam" id="NF001664">
    <property type="entry name" value="PRK00431.1-6"/>
    <property type="match status" value="1"/>
</dbReference>
<evidence type="ECO:0000313" key="3">
    <source>
        <dbReference type="Proteomes" id="UP001196301"/>
    </source>
</evidence>
<evidence type="ECO:0000313" key="2">
    <source>
        <dbReference type="EMBL" id="MBU5336659.1"/>
    </source>
</evidence>
<dbReference type="Proteomes" id="UP001196301">
    <property type="component" value="Unassembled WGS sequence"/>
</dbReference>
<dbReference type="PANTHER" id="PTHR11106:SF27">
    <property type="entry name" value="MACRO DOMAIN-CONTAINING PROTEIN"/>
    <property type="match status" value="1"/>
</dbReference>
<comment type="caution">
    <text evidence="2">The sequence shown here is derived from an EMBL/GenBank/DDBJ whole genome shotgun (WGS) entry which is preliminary data.</text>
</comment>
<dbReference type="PANTHER" id="PTHR11106">
    <property type="entry name" value="GANGLIOSIDE INDUCED DIFFERENTIATION ASSOCIATED PROTEIN 2-RELATED"/>
    <property type="match status" value="1"/>
</dbReference>
<name>A0ABS6DYN9_9FIRM</name>
<dbReference type="Pfam" id="PF01661">
    <property type="entry name" value="Macro"/>
    <property type="match status" value="1"/>
</dbReference>
<organism evidence="2 3">
    <name type="scientific">Intestinibacter bartlettii</name>
    <dbReference type="NCBI Taxonomy" id="261299"/>
    <lineage>
        <taxon>Bacteria</taxon>
        <taxon>Bacillati</taxon>
        <taxon>Bacillota</taxon>
        <taxon>Clostridia</taxon>
        <taxon>Peptostreptococcales</taxon>
        <taxon>Peptostreptococcaceae</taxon>
        <taxon>Intestinibacter</taxon>
    </lineage>
</organism>
<dbReference type="SMART" id="SM00506">
    <property type="entry name" value="A1pp"/>
    <property type="match status" value="1"/>
</dbReference>
<feature type="domain" description="Macro" evidence="1">
    <location>
        <begin position="1"/>
        <end position="171"/>
    </location>
</feature>